<evidence type="ECO:0000256" key="1">
    <source>
        <dbReference type="ARBA" id="ARBA00023125"/>
    </source>
</evidence>
<dbReference type="InterPro" id="IPR036271">
    <property type="entry name" value="Tet_transcr_reg_TetR-rel_C_sf"/>
</dbReference>
<dbReference type="Gene3D" id="1.10.10.60">
    <property type="entry name" value="Homeodomain-like"/>
    <property type="match status" value="1"/>
</dbReference>
<dbReference type="PROSITE" id="PS50977">
    <property type="entry name" value="HTH_TETR_2"/>
    <property type="match status" value="1"/>
</dbReference>
<feature type="domain" description="HTH tetR-type" evidence="3">
    <location>
        <begin position="21"/>
        <end position="81"/>
    </location>
</feature>
<reference evidence="4" key="1">
    <citation type="submission" date="2020-06" db="EMBL/GenBank/DDBJ databases">
        <title>Paenibacillus sp. nov., isolated from soil.</title>
        <authorList>
            <person name="Seo Y.L."/>
        </authorList>
    </citation>
    <scope>NUCLEOTIDE SEQUENCE [LARGE SCALE GENOMIC DNA]</scope>
    <source>
        <strain evidence="4">JW14</strain>
    </source>
</reference>
<sequence length="213" mass="24087">MKKTEKASLAPIDPANQQTIDPYHERILNAARELFKASGLENVSMYSIAKQAGIGQGSLYRRFTDKGEICSALLRDSTGRFLTELEREAQSSNADDPALQRLQNSIEQVVDFIDQHAELLHLIKSEFVGKKQLTQFEHPFFRRVNVIFTELLSQAAENGEIVNIDPHFTVTALLSVLSPDLYLYQQKAHQSTKEDITQGILTLFIDGLVRKKR</sequence>
<dbReference type="RefSeq" id="WP_175374623.1">
    <property type="nucleotide sequence ID" value="NZ_JABWCS010000221.1"/>
</dbReference>
<dbReference type="GO" id="GO:0000976">
    <property type="term" value="F:transcription cis-regulatory region binding"/>
    <property type="evidence" value="ECO:0007669"/>
    <property type="project" value="TreeGrafter"/>
</dbReference>
<evidence type="ECO:0000259" key="3">
    <source>
        <dbReference type="PROSITE" id="PS50977"/>
    </source>
</evidence>
<dbReference type="Gene3D" id="1.10.357.10">
    <property type="entry name" value="Tetracycline Repressor, domain 2"/>
    <property type="match status" value="1"/>
</dbReference>
<dbReference type="InterPro" id="IPR023772">
    <property type="entry name" value="DNA-bd_HTH_TetR-type_CS"/>
</dbReference>
<evidence type="ECO:0000313" key="4">
    <source>
        <dbReference type="EMBL" id="NUU64299.1"/>
    </source>
</evidence>
<dbReference type="InterPro" id="IPR050109">
    <property type="entry name" value="HTH-type_TetR-like_transc_reg"/>
</dbReference>
<gene>
    <name evidence="4" type="ORF">HPT30_28495</name>
</gene>
<comment type="caution">
    <text evidence="4">The sequence shown here is derived from an EMBL/GenBank/DDBJ whole genome shotgun (WGS) entry which is preliminary data.</text>
</comment>
<dbReference type="PANTHER" id="PTHR30055:SF226">
    <property type="entry name" value="HTH-TYPE TRANSCRIPTIONAL REGULATOR PKSA"/>
    <property type="match status" value="1"/>
</dbReference>
<dbReference type="PANTHER" id="PTHR30055">
    <property type="entry name" value="HTH-TYPE TRANSCRIPTIONAL REGULATOR RUTR"/>
    <property type="match status" value="1"/>
</dbReference>
<dbReference type="SUPFAM" id="SSF46689">
    <property type="entry name" value="Homeodomain-like"/>
    <property type="match status" value="1"/>
</dbReference>
<feature type="DNA-binding region" description="H-T-H motif" evidence="2">
    <location>
        <begin position="44"/>
        <end position="63"/>
    </location>
</feature>
<dbReference type="Pfam" id="PF00440">
    <property type="entry name" value="TetR_N"/>
    <property type="match status" value="1"/>
</dbReference>
<dbReference type="InterPro" id="IPR009057">
    <property type="entry name" value="Homeodomain-like_sf"/>
</dbReference>
<dbReference type="PRINTS" id="PR00455">
    <property type="entry name" value="HTHTETR"/>
</dbReference>
<evidence type="ECO:0000313" key="5">
    <source>
        <dbReference type="Proteomes" id="UP000564806"/>
    </source>
</evidence>
<name>A0A850EXC9_9BACL</name>
<accession>A0A850EXC9</accession>
<organism evidence="4 5">
    <name type="scientific">Paenibacillus agri</name>
    <dbReference type="NCBI Taxonomy" id="2744309"/>
    <lineage>
        <taxon>Bacteria</taxon>
        <taxon>Bacillati</taxon>
        <taxon>Bacillota</taxon>
        <taxon>Bacilli</taxon>
        <taxon>Bacillales</taxon>
        <taxon>Paenibacillaceae</taxon>
        <taxon>Paenibacillus</taxon>
    </lineage>
</organism>
<dbReference type="PROSITE" id="PS01081">
    <property type="entry name" value="HTH_TETR_1"/>
    <property type="match status" value="1"/>
</dbReference>
<dbReference type="SUPFAM" id="SSF48498">
    <property type="entry name" value="Tetracyclin repressor-like, C-terminal domain"/>
    <property type="match status" value="1"/>
</dbReference>
<dbReference type="Proteomes" id="UP000564806">
    <property type="component" value="Unassembled WGS sequence"/>
</dbReference>
<keyword evidence="1 2" id="KW-0238">DNA-binding</keyword>
<proteinExistence type="predicted"/>
<dbReference type="AlphaFoldDB" id="A0A850EXC9"/>
<dbReference type="EMBL" id="JABWCS010000221">
    <property type="protein sequence ID" value="NUU64299.1"/>
    <property type="molecule type" value="Genomic_DNA"/>
</dbReference>
<evidence type="ECO:0000256" key="2">
    <source>
        <dbReference type="PROSITE-ProRule" id="PRU00335"/>
    </source>
</evidence>
<dbReference type="GO" id="GO:0003700">
    <property type="term" value="F:DNA-binding transcription factor activity"/>
    <property type="evidence" value="ECO:0007669"/>
    <property type="project" value="TreeGrafter"/>
</dbReference>
<keyword evidence="5" id="KW-1185">Reference proteome</keyword>
<protein>
    <submittedName>
        <fullName evidence="4">TetR/AcrR family transcriptional regulator</fullName>
    </submittedName>
</protein>
<dbReference type="InterPro" id="IPR001647">
    <property type="entry name" value="HTH_TetR"/>
</dbReference>